<name>A0ACB7Y5W8_9ERIC</name>
<proteinExistence type="predicted"/>
<reference evidence="1 2" key="1">
    <citation type="journal article" date="2021" name="Hortic Res">
        <title>High-quality reference genome and annotation aids understanding of berry development for evergreen blueberry (Vaccinium darrowii).</title>
        <authorList>
            <person name="Yu J."/>
            <person name="Hulse-Kemp A.M."/>
            <person name="Babiker E."/>
            <person name="Staton M."/>
        </authorList>
    </citation>
    <scope>NUCLEOTIDE SEQUENCE [LARGE SCALE GENOMIC DNA]</scope>
    <source>
        <strain evidence="2">cv. NJ 8807/NJ 8810</strain>
        <tissue evidence="1">Young leaf</tissue>
    </source>
</reference>
<accession>A0ACB7Y5W8</accession>
<organism evidence="1 2">
    <name type="scientific">Vaccinium darrowii</name>
    <dbReference type="NCBI Taxonomy" id="229202"/>
    <lineage>
        <taxon>Eukaryota</taxon>
        <taxon>Viridiplantae</taxon>
        <taxon>Streptophyta</taxon>
        <taxon>Embryophyta</taxon>
        <taxon>Tracheophyta</taxon>
        <taxon>Spermatophyta</taxon>
        <taxon>Magnoliopsida</taxon>
        <taxon>eudicotyledons</taxon>
        <taxon>Gunneridae</taxon>
        <taxon>Pentapetalae</taxon>
        <taxon>asterids</taxon>
        <taxon>Ericales</taxon>
        <taxon>Ericaceae</taxon>
        <taxon>Vaccinioideae</taxon>
        <taxon>Vaccinieae</taxon>
        <taxon>Vaccinium</taxon>
    </lineage>
</organism>
<evidence type="ECO:0000313" key="2">
    <source>
        <dbReference type="Proteomes" id="UP000828048"/>
    </source>
</evidence>
<gene>
    <name evidence="1" type="ORF">Vadar_003733</name>
</gene>
<keyword evidence="2" id="KW-1185">Reference proteome</keyword>
<comment type="caution">
    <text evidence="1">The sequence shown here is derived from an EMBL/GenBank/DDBJ whole genome shotgun (WGS) entry which is preliminary data.</text>
</comment>
<protein>
    <submittedName>
        <fullName evidence="1">Uncharacterized protein</fullName>
    </submittedName>
</protein>
<dbReference type="Proteomes" id="UP000828048">
    <property type="component" value="Chromosome 7"/>
</dbReference>
<sequence length="228" mass="25641">MLRTKKKIDEIFQGVIDENRSEDKKFLIAGTETSATAIEWALSLLLNHPDILKKARAEIDAMVGKDHLADEPDLSKLPYLQNIINETLRLFPPAPLLLPLESSKDCTIGGFHIERGTMLLVNAWAIHRDPNVWDDPTSFKPERFEGRENEAYKLLPFGIGRRSCPGAGFANRVVGLALATLIQCFEWERIGEEFVDMSEGQGITVPKAKPLQAMCRARERMINVLSEL</sequence>
<evidence type="ECO:0000313" key="1">
    <source>
        <dbReference type="EMBL" id="KAH7848512.1"/>
    </source>
</evidence>
<dbReference type="EMBL" id="CM037157">
    <property type="protein sequence ID" value="KAH7848512.1"/>
    <property type="molecule type" value="Genomic_DNA"/>
</dbReference>